<dbReference type="PANTHER" id="PTHR23355">
    <property type="entry name" value="RIBONUCLEASE"/>
    <property type="match status" value="1"/>
</dbReference>
<dbReference type="InterPro" id="IPR012340">
    <property type="entry name" value="NA-bd_OB-fold"/>
</dbReference>
<gene>
    <name evidence="3" type="ORF">CVV64_13260</name>
</gene>
<protein>
    <recommendedName>
        <fullName evidence="2">RNB domain-containing protein</fullName>
    </recommendedName>
</protein>
<evidence type="ECO:0000313" key="4">
    <source>
        <dbReference type="Proteomes" id="UP000233256"/>
    </source>
</evidence>
<accession>A0A2N1PMV1</accession>
<name>A0A2N1PMV1_9BACT</name>
<evidence type="ECO:0000256" key="1">
    <source>
        <dbReference type="SAM" id="MobiDB-lite"/>
    </source>
</evidence>
<dbReference type="GO" id="GO:0006402">
    <property type="term" value="P:mRNA catabolic process"/>
    <property type="evidence" value="ECO:0007669"/>
    <property type="project" value="TreeGrafter"/>
</dbReference>
<dbReference type="InterPro" id="IPR050180">
    <property type="entry name" value="RNR_Ribonuclease"/>
</dbReference>
<evidence type="ECO:0000259" key="2">
    <source>
        <dbReference type="SMART" id="SM00955"/>
    </source>
</evidence>
<dbReference type="Pfam" id="PF00773">
    <property type="entry name" value="RNB"/>
    <property type="match status" value="1"/>
</dbReference>
<dbReference type="GO" id="GO:0000175">
    <property type="term" value="F:3'-5'-RNA exonuclease activity"/>
    <property type="evidence" value="ECO:0007669"/>
    <property type="project" value="TreeGrafter"/>
</dbReference>
<dbReference type="InterPro" id="IPR001900">
    <property type="entry name" value="RNase_II/R"/>
</dbReference>
<dbReference type="EMBL" id="PGXC01000014">
    <property type="protein sequence ID" value="PKK89640.1"/>
    <property type="molecule type" value="Genomic_DNA"/>
</dbReference>
<dbReference type="GO" id="GO:0003723">
    <property type="term" value="F:RNA binding"/>
    <property type="evidence" value="ECO:0007669"/>
    <property type="project" value="InterPro"/>
</dbReference>
<proteinExistence type="predicted"/>
<evidence type="ECO:0000313" key="3">
    <source>
        <dbReference type="EMBL" id="PKK89640.1"/>
    </source>
</evidence>
<dbReference type="Proteomes" id="UP000233256">
    <property type="component" value="Unassembled WGS sequence"/>
</dbReference>
<dbReference type="AlphaFoldDB" id="A0A2N1PMV1"/>
<dbReference type="GO" id="GO:0000932">
    <property type="term" value="C:P-body"/>
    <property type="evidence" value="ECO:0007669"/>
    <property type="project" value="TreeGrafter"/>
</dbReference>
<comment type="caution">
    <text evidence="3">The sequence shown here is derived from an EMBL/GenBank/DDBJ whole genome shotgun (WGS) entry which is preliminary data.</text>
</comment>
<sequence>MSSHSFIPPSGSIVEFISDKDIQSAMVIDNSGGKARILLASKKELKIPPTRIMSWSGPQYPQNQSRIESAGKVEQHETRRRALRDDIDTCDLWEITGGEVRDGTPEWFSALLWDSPDPDAIAAMARALMNDRLRFKFLAGRFEILSHEEVETRLKALKAEEERQAYANEGQKLFRNLWNSYQSGAIMHSPSPESPESSPFADLIREKIGISPPCGDKKRETLWNLARKGLPELEKIPAALARAWGIVPWHWNPHLGLTGYFWGDQWWKKWNEQVNELYSRISEECIENSDSAGNSTVPLVSIDSHTTRDLDDAVWTEELSDGSFRAIIALARPDLHWPFGSDLDQTVMSRASSVYLPEGTSHMLPEILAADSFSLKQGQVRPSLIIEATTDSSGVLSSTSITTGFVCVNANMTYEQVEEIIEERKDAEAHETAHSLKSAAKLAEILRTQRVKAGAAIFDKDECRLTLSGEGPSTRASLNPLPKTPKAEILVSEMMILANRCVAKWASDNEIPLIYRTQEIAVPEDFAGVWTEPLEIYRRVRILTSTLLEVEPRRHTSLGLDAYCTVTSPIRRYSDLMNMAQMTYSLNEGKPRWNRDELKKILMQVTDCMSASGKIQKWGDRYWKLVLISQNMEQSWTGIILDSNQYFSTIAIPELQMNVRAQAGTIQDEAGPGTSVEVLFSKVDPLFEEFRVGSVRPSNRL</sequence>
<organism evidence="3 4">
    <name type="scientific">Candidatus Wallbacteria bacterium HGW-Wallbacteria-1</name>
    <dbReference type="NCBI Taxonomy" id="2013854"/>
    <lineage>
        <taxon>Bacteria</taxon>
        <taxon>Candidatus Walliibacteriota</taxon>
    </lineage>
</organism>
<dbReference type="PANTHER" id="PTHR23355:SF9">
    <property type="entry name" value="DIS3-LIKE EXONUCLEASE 2"/>
    <property type="match status" value="1"/>
</dbReference>
<dbReference type="SMART" id="SM00955">
    <property type="entry name" value="RNB"/>
    <property type="match status" value="1"/>
</dbReference>
<feature type="region of interest" description="Disordered" evidence="1">
    <location>
        <begin position="52"/>
        <end position="72"/>
    </location>
</feature>
<reference evidence="3 4" key="1">
    <citation type="journal article" date="2017" name="ISME J.">
        <title>Potential for microbial H2 and metal transformations associated with novel bacteria and archaea in deep terrestrial subsurface sediments.</title>
        <authorList>
            <person name="Hernsdorf A.W."/>
            <person name="Amano Y."/>
            <person name="Miyakawa K."/>
            <person name="Ise K."/>
            <person name="Suzuki Y."/>
            <person name="Anantharaman K."/>
            <person name="Probst A."/>
            <person name="Burstein D."/>
            <person name="Thomas B.C."/>
            <person name="Banfield J.F."/>
        </authorList>
    </citation>
    <scope>NUCLEOTIDE SEQUENCE [LARGE SCALE GENOMIC DNA]</scope>
    <source>
        <strain evidence="3">HGW-Wallbacteria-1</strain>
    </source>
</reference>
<feature type="domain" description="RNB" evidence="2">
    <location>
        <begin position="296"/>
        <end position="588"/>
    </location>
</feature>
<feature type="compositionally biased region" description="Polar residues" evidence="1">
    <location>
        <begin position="56"/>
        <end position="67"/>
    </location>
</feature>
<dbReference type="SUPFAM" id="SSF50249">
    <property type="entry name" value="Nucleic acid-binding proteins"/>
    <property type="match status" value="1"/>
</dbReference>